<protein>
    <submittedName>
        <fullName evidence="5">Autoinducer binding domain-containing protein</fullName>
    </submittedName>
</protein>
<comment type="caution">
    <text evidence="5">The sequence shown here is derived from an EMBL/GenBank/DDBJ whole genome shotgun (WGS) entry which is preliminary data.</text>
</comment>
<dbReference type="SMART" id="SM00421">
    <property type="entry name" value="HTH_LUXR"/>
    <property type="match status" value="1"/>
</dbReference>
<evidence type="ECO:0000313" key="6">
    <source>
        <dbReference type="Proteomes" id="UP000676035"/>
    </source>
</evidence>
<dbReference type="InterPro" id="IPR000792">
    <property type="entry name" value="Tscrpt_reg_LuxR_C"/>
</dbReference>
<evidence type="ECO:0000256" key="1">
    <source>
        <dbReference type="ARBA" id="ARBA00023015"/>
    </source>
</evidence>
<keyword evidence="3" id="KW-0804">Transcription</keyword>
<evidence type="ECO:0000256" key="2">
    <source>
        <dbReference type="ARBA" id="ARBA00023125"/>
    </source>
</evidence>
<dbReference type="SUPFAM" id="SSF46894">
    <property type="entry name" value="C-terminal effector domain of the bipartite response regulators"/>
    <property type="match status" value="1"/>
</dbReference>
<dbReference type="PANTHER" id="PTHR44688">
    <property type="entry name" value="DNA-BINDING TRANSCRIPTIONAL ACTIVATOR DEVR_DOSR"/>
    <property type="match status" value="1"/>
</dbReference>
<evidence type="ECO:0000313" key="5">
    <source>
        <dbReference type="EMBL" id="MBS4080781.1"/>
    </source>
</evidence>
<dbReference type="Gene3D" id="1.10.10.10">
    <property type="entry name" value="Winged helix-like DNA-binding domain superfamily/Winged helix DNA-binding domain"/>
    <property type="match status" value="1"/>
</dbReference>
<dbReference type="PROSITE" id="PS50043">
    <property type="entry name" value="HTH_LUXR_2"/>
    <property type="match status" value="1"/>
</dbReference>
<dbReference type="CDD" id="cd06170">
    <property type="entry name" value="LuxR_C_like"/>
    <property type="match status" value="1"/>
</dbReference>
<evidence type="ECO:0000256" key="3">
    <source>
        <dbReference type="ARBA" id="ARBA00023163"/>
    </source>
</evidence>
<reference evidence="5 6" key="1">
    <citation type="submission" date="2021-04" db="EMBL/GenBank/DDBJ databases">
        <title>Pseudomonas rustica sp. nov. isolated from raw milk.</title>
        <authorList>
            <person name="Fiedler G."/>
            <person name="Gieschler S."/>
            <person name="Kabisch J."/>
            <person name="Grimmler C."/>
            <person name="Brinks E."/>
            <person name="Wagner N."/>
            <person name="Hetzer B."/>
            <person name="Franz C.M.A.P."/>
            <person name="Boehnlein C."/>
        </authorList>
    </citation>
    <scope>NUCLEOTIDE SEQUENCE [LARGE SCALE GENOMIC DNA]</scope>
    <source>
        <strain evidence="5 6">MBT-4</strain>
    </source>
</reference>
<dbReference type="EMBL" id="JAGYHF010000011">
    <property type="protein sequence ID" value="MBS4080781.1"/>
    <property type="molecule type" value="Genomic_DNA"/>
</dbReference>
<organism evidence="5 6">
    <name type="scientific">Pseudomonas rustica</name>
    <dbReference type="NCBI Taxonomy" id="2827099"/>
    <lineage>
        <taxon>Bacteria</taxon>
        <taxon>Pseudomonadati</taxon>
        <taxon>Pseudomonadota</taxon>
        <taxon>Gammaproteobacteria</taxon>
        <taxon>Pseudomonadales</taxon>
        <taxon>Pseudomonadaceae</taxon>
        <taxon>Pseudomonas</taxon>
    </lineage>
</organism>
<dbReference type="InterPro" id="IPR036693">
    <property type="entry name" value="TF_LuxR_autoind-bd_dom_sf"/>
</dbReference>
<dbReference type="InterPro" id="IPR036388">
    <property type="entry name" value="WH-like_DNA-bd_sf"/>
</dbReference>
<name>A0ABS5N3J4_9PSED</name>
<keyword evidence="1" id="KW-0805">Transcription regulation</keyword>
<proteinExistence type="predicted"/>
<keyword evidence="6" id="KW-1185">Reference proteome</keyword>
<dbReference type="Proteomes" id="UP000676035">
    <property type="component" value="Unassembled WGS sequence"/>
</dbReference>
<dbReference type="InterPro" id="IPR005143">
    <property type="entry name" value="TF_LuxR_autoind-bd_dom"/>
</dbReference>
<dbReference type="PROSITE" id="PS00622">
    <property type="entry name" value="HTH_LUXR_1"/>
    <property type="match status" value="1"/>
</dbReference>
<dbReference type="Gene3D" id="3.30.450.80">
    <property type="entry name" value="Transcription factor LuxR-like, autoinducer-binding domain"/>
    <property type="match status" value="1"/>
</dbReference>
<accession>A0ABS5N3J4</accession>
<feature type="domain" description="HTH luxR-type" evidence="4">
    <location>
        <begin position="169"/>
        <end position="234"/>
    </location>
</feature>
<dbReference type="Pfam" id="PF00196">
    <property type="entry name" value="GerE"/>
    <property type="match status" value="1"/>
</dbReference>
<dbReference type="RefSeq" id="WP_212545790.1">
    <property type="nucleotide sequence ID" value="NZ_JAGYHF010000011.1"/>
</dbReference>
<dbReference type="SUPFAM" id="SSF75516">
    <property type="entry name" value="Pheromone-binding domain of LuxR-like quorum-sensing transcription factors"/>
    <property type="match status" value="1"/>
</dbReference>
<dbReference type="InterPro" id="IPR016032">
    <property type="entry name" value="Sig_transdc_resp-reg_C-effctor"/>
</dbReference>
<sequence length="236" mass="26886">MEKWKESQLRQLTFAKKIDSAYPILLSFAQNIGFNFCSITVASTYRDAHFNTLEINNFSDDWKRRCAQDPVDEIDPITKHCTGSMLPFMWNKAAYENAPKRWNALQKEGLRYGWSQSFHREELGLCSTLSLARGDGPINSIELYEHFGCLFYITSLMTDLFAQSLPKPALARRPHLSPRELEVVGLSAQGKTAYEISQILSLSERTVNYHVQHLIEKFKVCNKISAVIAAARAGYI</sequence>
<gene>
    <name evidence="5" type="ORF">KFS80_21050</name>
</gene>
<dbReference type="Pfam" id="PF03472">
    <property type="entry name" value="Autoind_bind"/>
    <property type="match status" value="1"/>
</dbReference>
<dbReference type="PANTHER" id="PTHR44688:SF16">
    <property type="entry name" value="DNA-BINDING TRANSCRIPTIONAL ACTIVATOR DEVR_DOSR"/>
    <property type="match status" value="1"/>
</dbReference>
<dbReference type="PRINTS" id="PR00038">
    <property type="entry name" value="HTHLUXR"/>
</dbReference>
<keyword evidence="2" id="KW-0238">DNA-binding</keyword>
<evidence type="ECO:0000259" key="4">
    <source>
        <dbReference type="PROSITE" id="PS50043"/>
    </source>
</evidence>